<evidence type="ECO:0000313" key="2">
    <source>
        <dbReference type="Proteomes" id="UP000186141"/>
    </source>
</evidence>
<dbReference type="InterPro" id="IPR013321">
    <property type="entry name" value="Arc_rbn_hlx_hlx"/>
</dbReference>
<protein>
    <recommendedName>
        <fullName evidence="3">Arc-like DNA binding domain-containing protein</fullName>
    </recommendedName>
</protein>
<dbReference type="InterPro" id="IPR010985">
    <property type="entry name" value="Ribbon_hlx_hlx"/>
</dbReference>
<dbReference type="AlphaFoldDB" id="A0A1N7L061"/>
<evidence type="ECO:0000313" key="1">
    <source>
        <dbReference type="EMBL" id="SIS67177.1"/>
    </source>
</evidence>
<dbReference type="SUPFAM" id="SSF47598">
    <property type="entry name" value="Ribbon-helix-helix"/>
    <property type="match status" value="1"/>
</dbReference>
<proteinExistence type="predicted"/>
<keyword evidence="2" id="KW-1185">Reference proteome</keyword>
<dbReference type="STRING" id="1086013.SAMN05421774_101805"/>
<name>A0A1N7L061_9RHOB</name>
<dbReference type="Gene3D" id="1.10.1220.10">
    <property type="entry name" value="Met repressor-like"/>
    <property type="match status" value="1"/>
</dbReference>
<sequence>MSILTSMKEDSLVQFKLMLPAALKARVETAAKENRRSLSQEIVGTLEEKYPSRDTMIAEIEAKLKDLRQMEAEGRMQFRDAEGNLLSTDEVVQALFNGLASAKDANVPFPKPWFTIEKPSR</sequence>
<accession>A0A1N7L061</accession>
<evidence type="ECO:0008006" key="3">
    <source>
        <dbReference type="Google" id="ProtNLM"/>
    </source>
</evidence>
<reference evidence="1 2" key="1">
    <citation type="submission" date="2017-01" db="EMBL/GenBank/DDBJ databases">
        <authorList>
            <person name="Mah S.A."/>
            <person name="Swanson W.J."/>
            <person name="Moy G.W."/>
            <person name="Vacquier V.D."/>
        </authorList>
    </citation>
    <scope>NUCLEOTIDE SEQUENCE [LARGE SCALE GENOMIC DNA]</scope>
    <source>
        <strain evidence="1 2">DSM 26375</strain>
    </source>
</reference>
<dbReference type="EMBL" id="FTOT01000001">
    <property type="protein sequence ID" value="SIS67177.1"/>
    <property type="molecule type" value="Genomic_DNA"/>
</dbReference>
<dbReference type="OrthoDB" id="6890552at2"/>
<dbReference type="GO" id="GO:0006355">
    <property type="term" value="P:regulation of DNA-templated transcription"/>
    <property type="evidence" value="ECO:0007669"/>
    <property type="project" value="InterPro"/>
</dbReference>
<organism evidence="1 2">
    <name type="scientific">Gemmobacter megaterium</name>
    <dbReference type="NCBI Taxonomy" id="1086013"/>
    <lineage>
        <taxon>Bacteria</taxon>
        <taxon>Pseudomonadati</taxon>
        <taxon>Pseudomonadota</taxon>
        <taxon>Alphaproteobacteria</taxon>
        <taxon>Rhodobacterales</taxon>
        <taxon>Paracoccaceae</taxon>
        <taxon>Gemmobacter</taxon>
    </lineage>
</organism>
<dbReference type="Proteomes" id="UP000186141">
    <property type="component" value="Unassembled WGS sequence"/>
</dbReference>
<dbReference type="RefSeq" id="WP_144038863.1">
    <property type="nucleotide sequence ID" value="NZ_BMEH01000001.1"/>
</dbReference>
<gene>
    <name evidence="1" type="ORF">SAMN05421774_101805</name>
</gene>